<dbReference type="Pfam" id="PF11188">
    <property type="entry name" value="DUF2975"/>
    <property type="match status" value="1"/>
</dbReference>
<feature type="transmembrane region" description="Helical" evidence="1">
    <location>
        <begin position="20"/>
        <end position="37"/>
    </location>
</feature>
<feature type="transmembrane region" description="Helical" evidence="1">
    <location>
        <begin position="153"/>
        <end position="174"/>
    </location>
</feature>
<reference evidence="2 4" key="1">
    <citation type="submission" date="2013-07" db="EMBL/GenBank/DDBJ databases">
        <authorList>
            <person name="Genoscope - CEA"/>
        </authorList>
    </citation>
    <scope>NUCLEOTIDE SEQUENCE [LARGE SCALE GENOMIC DNA]</scope>
    <source>
        <strain evidence="2">FRM16</strain>
        <strain evidence="4">FRM16 / DSM 17909</strain>
    </source>
</reference>
<feature type="transmembrane region" description="Helical" evidence="1">
    <location>
        <begin position="70"/>
        <end position="91"/>
    </location>
</feature>
<dbReference type="AlphaFoldDB" id="A0A068QX90"/>
<dbReference type="Proteomes" id="UP000324170">
    <property type="component" value="Unassembled WGS sequence"/>
</dbReference>
<keyword evidence="1" id="KW-0472">Membrane</keyword>
<dbReference type="Proteomes" id="UP000032721">
    <property type="component" value="Chromosome"/>
</dbReference>
<evidence type="ECO:0000313" key="3">
    <source>
        <dbReference type="EMBL" id="TYP10440.1"/>
    </source>
</evidence>
<evidence type="ECO:0000313" key="2">
    <source>
        <dbReference type="EMBL" id="CDG18475.1"/>
    </source>
</evidence>
<evidence type="ECO:0000313" key="5">
    <source>
        <dbReference type="Proteomes" id="UP000324170"/>
    </source>
</evidence>
<dbReference type="InterPro" id="IPR021354">
    <property type="entry name" value="DUF2975"/>
</dbReference>
<dbReference type="RefSeq" id="WP_052705707.1">
    <property type="nucleotide sequence ID" value="NZ_CAWMED010000001.1"/>
</dbReference>
<organism evidence="2 4">
    <name type="scientific">Xenorhabdus doucetiae</name>
    <dbReference type="NCBI Taxonomy" id="351671"/>
    <lineage>
        <taxon>Bacteria</taxon>
        <taxon>Pseudomonadati</taxon>
        <taxon>Pseudomonadota</taxon>
        <taxon>Gammaproteobacteria</taxon>
        <taxon>Enterobacterales</taxon>
        <taxon>Morganellaceae</taxon>
        <taxon>Xenorhabdus</taxon>
    </lineage>
</organism>
<accession>A0A068QX90</accession>
<name>A0A068QX90_9GAMM</name>
<keyword evidence="1" id="KW-0812">Transmembrane</keyword>
<dbReference type="EMBL" id="FO704550">
    <property type="protein sequence ID" value="CDG18475.1"/>
    <property type="molecule type" value="Genomic_DNA"/>
</dbReference>
<evidence type="ECO:0000313" key="4">
    <source>
        <dbReference type="Proteomes" id="UP000032721"/>
    </source>
</evidence>
<dbReference type="HOGENOM" id="CLU_119384_0_0_6"/>
<sequence length="187" mass="21019">MMPSEKLTRMTTLSLMMSKLSLLIIVLMVTINIFSWLDPKLILGRYGLGFSLTERIASHFDRDTLAAWKLTGGILISTIPLLSLAGSFWAFHRLFGNYRIGDYFSKPTVKYLEYAGWGIILWSILDILCEPILTGWLAIGAPAGERFISLSLTTGHFVAIFISVCLTIISRILYQACDIYDENQSII</sequence>
<keyword evidence="5" id="KW-1185">Reference proteome</keyword>
<reference evidence="3 5" key="2">
    <citation type="submission" date="2019-07" db="EMBL/GenBank/DDBJ databases">
        <title>Genomic Encyclopedia of Type Strains, Phase I: the one thousand microbial genomes (KMG-I) project.</title>
        <authorList>
            <person name="Kyrpides N."/>
        </authorList>
    </citation>
    <scope>NUCLEOTIDE SEQUENCE [LARGE SCALE GENOMIC DNA]</scope>
    <source>
        <strain evidence="3 5">DSM 17909</strain>
    </source>
</reference>
<dbReference type="STRING" id="351671.XDD1_2776"/>
<gene>
    <name evidence="3" type="ORF">LY16_01211</name>
    <name evidence="2" type="ORF">XDD1_2776</name>
</gene>
<evidence type="ECO:0000256" key="1">
    <source>
        <dbReference type="SAM" id="Phobius"/>
    </source>
</evidence>
<protein>
    <submittedName>
        <fullName evidence="2">Putative membrane protein</fullName>
    </submittedName>
</protein>
<keyword evidence="1" id="KW-1133">Transmembrane helix</keyword>
<proteinExistence type="predicted"/>
<dbReference type="EMBL" id="VNHN01000015">
    <property type="protein sequence ID" value="TYP10440.1"/>
    <property type="molecule type" value="Genomic_DNA"/>
</dbReference>
<feature type="transmembrane region" description="Helical" evidence="1">
    <location>
        <begin position="111"/>
        <end position="133"/>
    </location>
</feature>
<dbReference type="OrthoDB" id="9014936at2"/>
<dbReference type="KEGG" id="xdo:XDD1_2776"/>